<evidence type="ECO:0000313" key="2">
    <source>
        <dbReference type="Proteomes" id="UP000033400"/>
    </source>
</evidence>
<dbReference type="OrthoDB" id="8281890at2"/>
<comment type="caution">
    <text evidence="1">The sequence shown here is derived from an EMBL/GenBank/DDBJ whole genome shotgun (WGS) entry which is preliminary data.</text>
</comment>
<dbReference type="Proteomes" id="UP000033400">
    <property type="component" value="Unassembled WGS sequence"/>
</dbReference>
<evidence type="ECO:0008006" key="3">
    <source>
        <dbReference type="Google" id="ProtNLM"/>
    </source>
</evidence>
<dbReference type="InterPro" id="IPR027417">
    <property type="entry name" value="P-loop_NTPase"/>
</dbReference>
<dbReference type="EMBL" id="LACH01000063">
    <property type="protein sequence ID" value="KJZ62825.1"/>
    <property type="molecule type" value="Genomic_DNA"/>
</dbReference>
<reference evidence="1 2" key="1">
    <citation type="submission" date="2015-03" db="EMBL/GenBank/DDBJ databases">
        <title>Comparative genomics of Pseudomonas insights into diversity of traits involved in vanlence and defense.</title>
        <authorList>
            <person name="Qin Y."/>
        </authorList>
    </citation>
    <scope>NUCLEOTIDE SEQUENCE [LARGE SCALE GENOMIC DNA]</scope>
    <source>
        <strain evidence="1 2">H24</strain>
    </source>
</reference>
<accession>A0A0F4V2R2</accession>
<name>A0A0F4V2R2_PSEFL</name>
<dbReference type="PATRIC" id="fig|294.133.peg.5059"/>
<organism evidence="1 2">
    <name type="scientific">Pseudomonas fluorescens</name>
    <dbReference type="NCBI Taxonomy" id="294"/>
    <lineage>
        <taxon>Bacteria</taxon>
        <taxon>Pseudomonadati</taxon>
        <taxon>Pseudomonadota</taxon>
        <taxon>Gammaproteobacteria</taxon>
        <taxon>Pseudomonadales</taxon>
        <taxon>Pseudomonadaceae</taxon>
        <taxon>Pseudomonas</taxon>
    </lineage>
</organism>
<dbReference type="AlphaFoldDB" id="A0A0F4V2R2"/>
<proteinExistence type="predicted"/>
<evidence type="ECO:0000313" key="1">
    <source>
        <dbReference type="EMBL" id="KJZ62825.1"/>
    </source>
</evidence>
<dbReference type="SUPFAM" id="SSF52540">
    <property type="entry name" value="P-loop containing nucleoside triphosphate hydrolases"/>
    <property type="match status" value="1"/>
</dbReference>
<protein>
    <recommendedName>
        <fullName evidence="3">Thymidylate kinase</fullName>
    </recommendedName>
</protein>
<sequence length="208" mass="23769">MILVVDGISASGKTTWCEKHGGQHVIPENGRFKDEPDRLQAPVGAATFWAERNVDRWQAALAMEEMSSWALCDSDPLKLHYIWSLWQIGEASERDWRLELAATRETIAQRRIGFADYYIVGSIDPQLARQRAQADTNRRRGRFELHVRLQTALLNWYSAIEKVLPGRVRFGFPSEMPTLKSLDGRYAVAAFDQMIASLPQPTHTAWRD</sequence>
<gene>
    <name evidence="1" type="ORF">VD17_25795</name>
</gene>
<dbReference type="RefSeq" id="WP_046056292.1">
    <property type="nucleotide sequence ID" value="NZ_LACH01000063.1"/>
</dbReference>